<dbReference type="Proteomes" id="UP000298416">
    <property type="component" value="Unassembled WGS sequence"/>
</dbReference>
<sequence>MLFLFEYRGARSLISEQFPDTTASIISFRVDTDVISLDGKEPLETQVEVGEDGKLHVNIEHRVSKLYLCGHNHEILLIIKLQLWKNTQLYIYMASSIATEPEKMEAGPPPAVEKESFPVADVVLRFLVFASGLVAVLVMVTSKETQVVGQSPVPPFGLVRQSAKFNHSPAFVFFVAALSVAGLYGLITTLISLLALRKPGIHTRLISHFIIFDVLLLGIMAAATGAAGGVAYIGLKGNKYVRWNKICNLYGEFCKHIGGSIAVSLFGSVVLALLILLSVRSLSKKIPRHNHSH</sequence>
<dbReference type="EMBL" id="PNBA02000004">
    <property type="protein sequence ID" value="KAG6428106.1"/>
    <property type="molecule type" value="Genomic_DNA"/>
</dbReference>
<comment type="subunit">
    <text evidence="3 8">Homodimer and heterodimers.</text>
</comment>
<keyword evidence="6 8" id="KW-1133">Transmembrane helix</keyword>
<reference evidence="10" key="2">
    <citation type="submission" date="2020-08" db="EMBL/GenBank/DDBJ databases">
        <title>Plant Genome Project.</title>
        <authorList>
            <person name="Zhang R.-G."/>
        </authorList>
    </citation>
    <scope>NUCLEOTIDE SEQUENCE</scope>
    <source>
        <strain evidence="10">Huo1</strain>
        <tissue evidence="10">Leaf</tissue>
    </source>
</reference>
<name>A0A8X8Y8M4_SALSN</name>
<dbReference type="InterPro" id="IPR044173">
    <property type="entry name" value="CASPL"/>
</dbReference>
<dbReference type="NCBIfam" id="TIGR01569">
    <property type="entry name" value="A_tha_TIGR01569"/>
    <property type="match status" value="1"/>
</dbReference>
<comment type="caution">
    <text evidence="10">The sequence shown here is derived from an EMBL/GenBank/DDBJ whole genome shotgun (WGS) entry which is preliminary data.</text>
</comment>
<gene>
    <name evidence="10" type="ORF">SASPL_112355</name>
</gene>
<evidence type="ECO:0000313" key="11">
    <source>
        <dbReference type="Proteomes" id="UP000298416"/>
    </source>
</evidence>
<feature type="transmembrane region" description="Helical" evidence="8">
    <location>
        <begin position="170"/>
        <end position="196"/>
    </location>
</feature>
<proteinExistence type="inferred from homology"/>
<protein>
    <recommendedName>
        <fullName evidence="8">CASP-like protein</fullName>
    </recommendedName>
</protein>
<dbReference type="PANTHER" id="PTHR36488:SF8">
    <property type="entry name" value="CASP-LIKE PROTEIN 1U1"/>
    <property type="match status" value="1"/>
</dbReference>
<evidence type="ECO:0000256" key="5">
    <source>
        <dbReference type="ARBA" id="ARBA00022692"/>
    </source>
</evidence>
<dbReference type="GO" id="GO:0005886">
    <property type="term" value="C:plasma membrane"/>
    <property type="evidence" value="ECO:0007669"/>
    <property type="project" value="UniProtKB-SubCell"/>
</dbReference>
<dbReference type="InterPro" id="IPR006459">
    <property type="entry name" value="CASP/CASPL"/>
</dbReference>
<evidence type="ECO:0000256" key="3">
    <source>
        <dbReference type="ARBA" id="ARBA00011489"/>
    </source>
</evidence>
<keyword evidence="7 8" id="KW-0472">Membrane</keyword>
<evidence type="ECO:0000256" key="7">
    <source>
        <dbReference type="ARBA" id="ARBA00023136"/>
    </source>
</evidence>
<dbReference type="InterPro" id="IPR006702">
    <property type="entry name" value="CASP_dom"/>
</dbReference>
<keyword evidence="4 8" id="KW-1003">Cell membrane</keyword>
<evidence type="ECO:0000256" key="6">
    <source>
        <dbReference type="ARBA" id="ARBA00022989"/>
    </source>
</evidence>
<evidence type="ECO:0000259" key="9">
    <source>
        <dbReference type="Pfam" id="PF04535"/>
    </source>
</evidence>
<evidence type="ECO:0000256" key="1">
    <source>
        <dbReference type="ARBA" id="ARBA00004651"/>
    </source>
</evidence>
<evidence type="ECO:0000256" key="4">
    <source>
        <dbReference type="ARBA" id="ARBA00022475"/>
    </source>
</evidence>
<evidence type="ECO:0000256" key="2">
    <source>
        <dbReference type="ARBA" id="ARBA00007651"/>
    </source>
</evidence>
<dbReference type="AlphaFoldDB" id="A0A8X8Y8M4"/>
<evidence type="ECO:0000256" key="8">
    <source>
        <dbReference type="RuleBase" id="RU361233"/>
    </source>
</evidence>
<comment type="subcellular location">
    <subcellularLocation>
        <location evidence="1 8">Cell membrane</location>
        <topology evidence="1 8">Multi-pass membrane protein</topology>
    </subcellularLocation>
</comment>
<reference evidence="10" key="1">
    <citation type="submission" date="2018-01" db="EMBL/GenBank/DDBJ databases">
        <authorList>
            <person name="Mao J.F."/>
        </authorList>
    </citation>
    <scope>NUCLEOTIDE SEQUENCE</scope>
    <source>
        <strain evidence="10">Huo1</strain>
        <tissue evidence="10">Leaf</tissue>
    </source>
</reference>
<feature type="domain" description="Casparian strip membrane protein" evidence="9">
    <location>
        <begin position="116"/>
        <end position="269"/>
    </location>
</feature>
<feature type="transmembrane region" description="Helical" evidence="8">
    <location>
        <begin position="257"/>
        <end position="279"/>
    </location>
</feature>
<keyword evidence="11" id="KW-1185">Reference proteome</keyword>
<comment type="similarity">
    <text evidence="2 8">Belongs to the Casparian strip membrane proteins (CASP) family.</text>
</comment>
<dbReference type="Pfam" id="PF04535">
    <property type="entry name" value="CASP_dom"/>
    <property type="match status" value="1"/>
</dbReference>
<feature type="transmembrane region" description="Helical" evidence="8">
    <location>
        <begin position="208"/>
        <end position="235"/>
    </location>
</feature>
<organism evidence="10">
    <name type="scientific">Salvia splendens</name>
    <name type="common">Scarlet sage</name>
    <dbReference type="NCBI Taxonomy" id="180675"/>
    <lineage>
        <taxon>Eukaryota</taxon>
        <taxon>Viridiplantae</taxon>
        <taxon>Streptophyta</taxon>
        <taxon>Embryophyta</taxon>
        <taxon>Tracheophyta</taxon>
        <taxon>Spermatophyta</taxon>
        <taxon>Magnoliopsida</taxon>
        <taxon>eudicotyledons</taxon>
        <taxon>Gunneridae</taxon>
        <taxon>Pentapetalae</taxon>
        <taxon>asterids</taxon>
        <taxon>lamiids</taxon>
        <taxon>Lamiales</taxon>
        <taxon>Lamiaceae</taxon>
        <taxon>Nepetoideae</taxon>
        <taxon>Mentheae</taxon>
        <taxon>Salviinae</taxon>
        <taxon>Salvia</taxon>
        <taxon>Salvia subgen. Calosphace</taxon>
        <taxon>core Calosphace</taxon>
    </lineage>
</organism>
<dbReference type="PANTHER" id="PTHR36488">
    <property type="entry name" value="CASP-LIKE PROTEIN 1U1"/>
    <property type="match status" value="1"/>
</dbReference>
<accession>A0A8X8Y8M4</accession>
<evidence type="ECO:0000313" key="10">
    <source>
        <dbReference type="EMBL" id="KAG6428106.1"/>
    </source>
</evidence>
<keyword evidence="5 8" id="KW-0812">Transmembrane</keyword>
<feature type="transmembrane region" description="Helical" evidence="8">
    <location>
        <begin position="122"/>
        <end position="142"/>
    </location>
</feature>